<accession>A0A9D2UG34</accession>
<gene>
    <name evidence="2" type="ORF">H9908_08050</name>
</gene>
<dbReference type="InterPro" id="IPR002145">
    <property type="entry name" value="CopG"/>
</dbReference>
<dbReference type="Proteomes" id="UP000823908">
    <property type="component" value="Unassembled WGS sequence"/>
</dbReference>
<dbReference type="EMBL" id="DWUS01000187">
    <property type="protein sequence ID" value="HJD51799.1"/>
    <property type="molecule type" value="Genomic_DNA"/>
</dbReference>
<reference evidence="2" key="2">
    <citation type="submission" date="2021-04" db="EMBL/GenBank/DDBJ databases">
        <authorList>
            <person name="Gilroy R."/>
        </authorList>
    </citation>
    <scope>NUCLEOTIDE SEQUENCE</scope>
    <source>
        <strain evidence="2">ChiHjej10B9-4811</strain>
    </source>
</reference>
<dbReference type="AlphaFoldDB" id="A0A9D2UG34"/>
<proteinExistence type="predicted"/>
<dbReference type="SUPFAM" id="SSF47598">
    <property type="entry name" value="Ribbon-helix-helix"/>
    <property type="match status" value="1"/>
</dbReference>
<name>A0A9D2UG34_9MICC</name>
<comment type="caution">
    <text evidence="2">The sequence shown here is derived from an EMBL/GenBank/DDBJ whole genome shotgun (WGS) entry which is preliminary data.</text>
</comment>
<dbReference type="GO" id="GO:0006355">
    <property type="term" value="P:regulation of DNA-templated transcription"/>
    <property type="evidence" value="ECO:0007669"/>
    <property type="project" value="InterPro"/>
</dbReference>
<dbReference type="Pfam" id="PF01402">
    <property type="entry name" value="RHH_1"/>
    <property type="match status" value="1"/>
</dbReference>
<organism evidence="2 3">
    <name type="scientific">Candidatus Rothia avistercoris</name>
    <dbReference type="NCBI Taxonomy" id="2840479"/>
    <lineage>
        <taxon>Bacteria</taxon>
        <taxon>Bacillati</taxon>
        <taxon>Actinomycetota</taxon>
        <taxon>Actinomycetes</taxon>
        <taxon>Micrococcales</taxon>
        <taxon>Micrococcaceae</taxon>
        <taxon>Rothia</taxon>
    </lineage>
</organism>
<feature type="domain" description="Ribbon-helix-helix protein CopG" evidence="1">
    <location>
        <begin position="4"/>
        <end position="43"/>
    </location>
</feature>
<dbReference type="InterPro" id="IPR010985">
    <property type="entry name" value="Ribbon_hlx_hlx"/>
</dbReference>
<evidence type="ECO:0000313" key="3">
    <source>
        <dbReference type="Proteomes" id="UP000823908"/>
    </source>
</evidence>
<reference evidence="2" key="1">
    <citation type="journal article" date="2021" name="PeerJ">
        <title>Extensive microbial diversity within the chicken gut microbiome revealed by metagenomics and culture.</title>
        <authorList>
            <person name="Gilroy R."/>
            <person name="Ravi A."/>
            <person name="Getino M."/>
            <person name="Pursley I."/>
            <person name="Horton D.L."/>
            <person name="Alikhan N.F."/>
            <person name="Baker D."/>
            <person name="Gharbi K."/>
            <person name="Hall N."/>
            <person name="Watson M."/>
            <person name="Adriaenssens E.M."/>
            <person name="Foster-Nyarko E."/>
            <person name="Jarju S."/>
            <person name="Secka A."/>
            <person name="Antonio M."/>
            <person name="Oren A."/>
            <person name="Chaudhuri R.R."/>
            <person name="La Ragione R."/>
            <person name="Hildebrand F."/>
            <person name="Pallen M.J."/>
        </authorList>
    </citation>
    <scope>NUCLEOTIDE SEQUENCE</scope>
    <source>
        <strain evidence="2">ChiHjej10B9-4811</strain>
    </source>
</reference>
<sequence>MTVQIAVRLPDDLVAFLDHEVEEGQARSRAEIVAEALEHERRRRAALVDAAILASLGPEDDLDELVDWASGTPSSQQ</sequence>
<evidence type="ECO:0000259" key="1">
    <source>
        <dbReference type="Pfam" id="PF01402"/>
    </source>
</evidence>
<evidence type="ECO:0000313" key="2">
    <source>
        <dbReference type="EMBL" id="HJD51799.1"/>
    </source>
</evidence>
<dbReference type="CDD" id="cd22231">
    <property type="entry name" value="RHH_NikR_HicB-like"/>
    <property type="match status" value="1"/>
</dbReference>
<protein>
    <submittedName>
        <fullName evidence="2">Ribbon-helix-helix domain-containing protein</fullName>
    </submittedName>
</protein>